<dbReference type="OrthoDB" id="1696280at2759"/>
<evidence type="ECO:0000256" key="2">
    <source>
        <dbReference type="RuleBase" id="RU003707"/>
    </source>
</evidence>
<dbReference type="GO" id="GO:0005777">
    <property type="term" value="C:peroxisome"/>
    <property type="evidence" value="ECO:0007669"/>
    <property type="project" value="TreeGrafter"/>
</dbReference>
<evidence type="ECO:0000313" key="5">
    <source>
        <dbReference type="Proteomes" id="UP000886523"/>
    </source>
</evidence>
<sequence>MSYPIKLPIGSPAPLGSVHHPTPTTWELEMHHGVDNRLNHEFIDKVLLKALDLVEKDWRSSTTEVGAPGALIIVGKKSQQKFFSNGLDYEGTINDFGFFPSFRVCGAPVYMNHILFLNIMFLVPIIAAINGHCFAGAFVLALTCDYRVMTSGRAWCCMNEVEFGAPMPSSMAAVLNYKLPTSKIVRDATLDAHRFTPQELHGLGVVDVLAEGGTDGVLREAHKLAEAKAGRAKTGVYGLMRTDMMKVVVNAAKLDERRIMPADAATLARARL</sequence>
<proteinExistence type="inferred from homology"/>
<dbReference type="Gene3D" id="3.90.226.10">
    <property type="entry name" value="2-enoyl-CoA Hydratase, Chain A, domain 1"/>
    <property type="match status" value="1"/>
</dbReference>
<keyword evidence="3" id="KW-1133">Transmembrane helix</keyword>
<evidence type="ECO:0008006" key="6">
    <source>
        <dbReference type="Google" id="ProtNLM"/>
    </source>
</evidence>
<name>A0A9P6AZ30_9AGAM</name>
<dbReference type="GO" id="GO:0004165">
    <property type="term" value="F:delta(3)-delta(2)-enoyl-CoA isomerase activity"/>
    <property type="evidence" value="ECO:0007669"/>
    <property type="project" value="TreeGrafter"/>
</dbReference>
<dbReference type="GO" id="GO:0006635">
    <property type="term" value="P:fatty acid beta-oxidation"/>
    <property type="evidence" value="ECO:0007669"/>
    <property type="project" value="TreeGrafter"/>
</dbReference>
<accession>A0A9P6AZ30</accession>
<reference evidence="4" key="1">
    <citation type="journal article" date="2020" name="Nat. Commun.">
        <title>Large-scale genome sequencing of mycorrhizal fungi provides insights into the early evolution of symbiotic traits.</title>
        <authorList>
            <person name="Miyauchi S."/>
            <person name="Kiss E."/>
            <person name="Kuo A."/>
            <person name="Drula E."/>
            <person name="Kohler A."/>
            <person name="Sanchez-Garcia M."/>
            <person name="Morin E."/>
            <person name="Andreopoulos B."/>
            <person name="Barry K.W."/>
            <person name="Bonito G."/>
            <person name="Buee M."/>
            <person name="Carver A."/>
            <person name="Chen C."/>
            <person name="Cichocki N."/>
            <person name="Clum A."/>
            <person name="Culley D."/>
            <person name="Crous P.W."/>
            <person name="Fauchery L."/>
            <person name="Girlanda M."/>
            <person name="Hayes R.D."/>
            <person name="Keri Z."/>
            <person name="LaButti K."/>
            <person name="Lipzen A."/>
            <person name="Lombard V."/>
            <person name="Magnuson J."/>
            <person name="Maillard F."/>
            <person name="Murat C."/>
            <person name="Nolan M."/>
            <person name="Ohm R.A."/>
            <person name="Pangilinan J."/>
            <person name="Pereira M.F."/>
            <person name="Perotto S."/>
            <person name="Peter M."/>
            <person name="Pfister S."/>
            <person name="Riley R."/>
            <person name="Sitrit Y."/>
            <person name="Stielow J.B."/>
            <person name="Szollosi G."/>
            <person name="Zifcakova L."/>
            <person name="Stursova M."/>
            <person name="Spatafora J.W."/>
            <person name="Tedersoo L."/>
            <person name="Vaario L.M."/>
            <person name="Yamada A."/>
            <person name="Yan M."/>
            <person name="Wang P."/>
            <person name="Xu J."/>
            <person name="Bruns T."/>
            <person name="Baldrian P."/>
            <person name="Vilgalys R."/>
            <person name="Dunand C."/>
            <person name="Henrissat B."/>
            <person name="Grigoriev I.V."/>
            <person name="Hibbett D."/>
            <person name="Nagy L.G."/>
            <person name="Martin F.M."/>
        </authorList>
    </citation>
    <scope>NUCLEOTIDE SEQUENCE</scope>
    <source>
        <strain evidence="4">UP504</strain>
    </source>
</reference>
<gene>
    <name evidence="4" type="ORF">BS47DRAFT_1372523</name>
</gene>
<dbReference type="SUPFAM" id="SSF52096">
    <property type="entry name" value="ClpP/crotonase"/>
    <property type="match status" value="1"/>
</dbReference>
<dbReference type="EMBL" id="MU128972">
    <property type="protein sequence ID" value="KAF9513421.1"/>
    <property type="molecule type" value="Genomic_DNA"/>
</dbReference>
<evidence type="ECO:0000256" key="3">
    <source>
        <dbReference type="SAM" id="Phobius"/>
    </source>
</evidence>
<evidence type="ECO:0000256" key="1">
    <source>
        <dbReference type="ARBA" id="ARBA00005254"/>
    </source>
</evidence>
<dbReference type="Proteomes" id="UP000886523">
    <property type="component" value="Unassembled WGS sequence"/>
</dbReference>
<feature type="transmembrane region" description="Helical" evidence="3">
    <location>
        <begin position="115"/>
        <end position="143"/>
    </location>
</feature>
<dbReference type="PROSITE" id="PS00166">
    <property type="entry name" value="ENOYL_COA_HYDRATASE"/>
    <property type="match status" value="1"/>
</dbReference>
<protein>
    <recommendedName>
        <fullName evidence="6">ClpP/crotonase</fullName>
    </recommendedName>
</protein>
<dbReference type="CDD" id="cd06558">
    <property type="entry name" value="crotonase-like"/>
    <property type="match status" value="1"/>
</dbReference>
<keyword evidence="3" id="KW-0812">Transmembrane</keyword>
<keyword evidence="3" id="KW-0472">Membrane</keyword>
<dbReference type="PANTHER" id="PTHR11941:SF75">
    <property type="entry name" value="ENOYL-COA HYDRATASE_ISOMERASE FAMILY PROTEIN"/>
    <property type="match status" value="1"/>
</dbReference>
<dbReference type="PANTHER" id="PTHR11941">
    <property type="entry name" value="ENOYL-COA HYDRATASE-RELATED"/>
    <property type="match status" value="1"/>
</dbReference>
<comment type="caution">
    <text evidence="4">The sequence shown here is derived from an EMBL/GenBank/DDBJ whole genome shotgun (WGS) entry which is preliminary data.</text>
</comment>
<dbReference type="InterPro" id="IPR001753">
    <property type="entry name" value="Enoyl-CoA_hydra/iso"/>
</dbReference>
<dbReference type="InterPro" id="IPR029045">
    <property type="entry name" value="ClpP/crotonase-like_dom_sf"/>
</dbReference>
<dbReference type="InterPro" id="IPR018376">
    <property type="entry name" value="Enoyl-CoA_hyd/isom_CS"/>
</dbReference>
<dbReference type="AlphaFoldDB" id="A0A9P6AZ30"/>
<comment type="similarity">
    <text evidence="1 2">Belongs to the enoyl-CoA hydratase/isomerase family.</text>
</comment>
<organism evidence="4 5">
    <name type="scientific">Hydnum rufescens UP504</name>
    <dbReference type="NCBI Taxonomy" id="1448309"/>
    <lineage>
        <taxon>Eukaryota</taxon>
        <taxon>Fungi</taxon>
        <taxon>Dikarya</taxon>
        <taxon>Basidiomycota</taxon>
        <taxon>Agaricomycotina</taxon>
        <taxon>Agaricomycetes</taxon>
        <taxon>Cantharellales</taxon>
        <taxon>Hydnaceae</taxon>
        <taxon>Hydnum</taxon>
    </lineage>
</organism>
<dbReference type="Pfam" id="PF00378">
    <property type="entry name" value="ECH_1"/>
    <property type="match status" value="1"/>
</dbReference>
<evidence type="ECO:0000313" key="4">
    <source>
        <dbReference type="EMBL" id="KAF9513421.1"/>
    </source>
</evidence>
<keyword evidence="5" id="KW-1185">Reference proteome</keyword>